<name>A0ABV5R9U9_9ACTN</name>
<reference evidence="1 2" key="1">
    <citation type="submission" date="2024-09" db="EMBL/GenBank/DDBJ databases">
        <authorList>
            <person name="Sun Q."/>
            <person name="Mori K."/>
        </authorList>
    </citation>
    <scope>NUCLEOTIDE SEQUENCE [LARGE SCALE GENOMIC DNA]</scope>
    <source>
        <strain evidence="1 2">JCM 3331</strain>
    </source>
</reference>
<dbReference type="RefSeq" id="WP_345513383.1">
    <property type="nucleotide sequence ID" value="NZ_BAAAXD010000021.1"/>
</dbReference>
<comment type="caution">
    <text evidence="1">The sequence shown here is derived from an EMBL/GenBank/DDBJ whole genome shotgun (WGS) entry which is preliminary data.</text>
</comment>
<organism evidence="1 2">
    <name type="scientific">Streptomyces yanii</name>
    <dbReference type="NCBI Taxonomy" id="78510"/>
    <lineage>
        <taxon>Bacteria</taxon>
        <taxon>Bacillati</taxon>
        <taxon>Actinomycetota</taxon>
        <taxon>Actinomycetes</taxon>
        <taxon>Kitasatosporales</taxon>
        <taxon>Streptomycetaceae</taxon>
        <taxon>Streptomyces</taxon>
    </lineage>
</organism>
<proteinExistence type="predicted"/>
<evidence type="ECO:0000313" key="1">
    <source>
        <dbReference type="EMBL" id="MFB9573871.1"/>
    </source>
</evidence>
<dbReference type="Proteomes" id="UP001589710">
    <property type="component" value="Unassembled WGS sequence"/>
</dbReference>
<gene>
    <name evidence="1" type="ORF">ACFFTL_16530</name>
</gene>
<dbReference type="EMBL" id="JBHMCG010000075">
    <property type="protein sequence ID" value="MFB9573871.1"/>
    <property type="molecule type" value="Genomic_DNA"/>
</dbReference>
<keyword evidence="2" id="KW-1185">Reference proteome</keyword>
<accession>A0ABV5R9U9</accession>
<protein>
    <submittedName>
        <fullName evidence="1">Uncharacterized protein</fullName>
    </submittedName>
</protein>
<sequence>MDTALGSLRKRATAVNLAVWEQPAQIAPTPLMLSETALASTIGYAGSDFPAPAFRPGKQSLAT</sequence>
<evidence type="ECO:0000313" key="2">
    <source>
        <dbReference type="Proteomes" id="UP001589710"/>
    </source>
</evidence>